<organism evidence="1 2">
    <name type="scientific">Limnospira indica PCC 8005</name>
    <dbReference type="NCBI Taxonomy" id="376219"/>
    <lineage>
        <taxon>Bacteria</taxon>
        <taxon>Bacillati</taxon>
        <taxon>Cyanobacteriota</taxon>
        <taxon>Cyanophyceae</taxon>
        <taxon>Oscillatoriophycideae</taxon>
        <taxon>Oscillatoriales</taxon>
        <taxon>Sirenicapillariaceae</taxon>
        <taxon>Limnospira</taxon>
    </lineage>
</organism>
<name>A0A9P1NZ44_9CYAN</name>
<accession>A0A9P1NZ44</accession>
<evidence type="ECO:0000313" key="1">
    <source>
        <dbReference type="EMBL" id="CDM95438.1"/>
    </source>
</evidence>
<sequence length="430" mass="50452">MNNIAGDRHNRPISPEEQQLYNHWLEQVETESTDILVERFRLLFIQGTGYPDHHIAQVMRKLLRAKHIEGDFNFIINRCCYILSNRWHTNPERRAAIYRLVHLFDSQKSVSAAPSAIKSRYIQQLSYLVNNFRTSPQYQTMKRFAEVLCEPLQSSPNLIETQPLRTLIPRYPYLYRYCLISDDSPYEHQQMIQTIKLQKQKKFELELSKYALYQIRQNARSAKGQEQTTTATMAATNPTLLSDKELFLALQQFVGKVQGSNTYRDLAHSLISHSNYNQTFREFKSDLYEYLRDNSFKSSYLNRQFYEKLYKQLQNTIPQSDDQPFSEFLMLRTCSQLLNYLVVESPQKPQHFVFIDLIANIGPTLMVSLLLKIVLLCRQVKPSLEKRFAVLFNHYESSSTQGLQWLVKVLENLNVALTTNFGKVDLSFIR</sequence>
<evidence type="ECO:0000313" key="2">
    <source>
        <dbReference type="Proteomes" id="UP000032946"/>
    </source>
</evidence>
<dbReference type="AlphaFoldDB" id="A0A9P1NZ44"/>
<keyword evidence="2" id="KW-1185">Reference proteome</keyword>
<gene>
    <name evidence="1" type="ORF">ARTHRO_30707</name>
</gene>
<reference evidence="1 2" key="1">
    <citation type="submission" date="2014-02" db="EMBL/GenBank/DDBJ databases">
        <authorList>
            <person name="Genoscope - CEA"/>
        </authorList>
    </citation>
    <scope>NUCLEOTIDE SEQUENCE [LARGE SCALE GENOMIC DNA]</scope>
    <source>
        <strain evidence="1 2">PCC 8005</strain>
    </source>
</reference>
<proteinExistence type="predicted"/>
<protein>
    <submittedName>
        <fullName evidence="1">Uncharacterized protein</fullName>
    </submittedName>
</protein>
<dbReference type="RefSeq" id="WP_006625384.1">
    <property type="nucleotide sequence ID" value="NZ_FO818640.1"/>
</dbReference>
<dbReference type="Proteomes" id="UP000032946">
    <property type="component" value="Chromosome"/>
</dbReference>
<dbReference type="EMBL" id="FO818640">
    <property type="protein sequence ID" value="CDM95438.1"/>
    <property type="molecule type" value="Genomic_DNA"/>
</dbReference>